<dbReference type="CDD" id="cd05233">
    <property type="entry name" value="SDR_c"/>
    <property type="match status" value="1"/>
</dbReference>
<dbReference type="FunFam" id="3.40.50.720:FF:000084">
    <property type="entry name" value="Short-chain dehydrogenase reductase"/>
    <property type="match status" value="1"/>
</dbReference>
<comment type="caution">
    <text evidence="4">The sequence shown here is derived from an EMBL/GenBank/DDBJ whole genome shotgun (WGS) entry which is preliminary data.</text>
</comment>
<protein>
    <submittedName>
        <fullName evidence="4">SDR family oxidoreductase</fullName>
    </submittedName>
</protein>
<reference evidence="4 5" key="1">
    <citation type="submission" date="2019-05" db="EMBL/GenBank/DDBJ databases">
        <title>Draft genome sequence of Nonomuraea zeae DSM 100528.</title>
        <authorList>
            <person name="Saricaoglu S."/>
            <person name="Isik K."/>
        </authorList>
    </citation>
    <scope>NUCLEOTIDE SEQUENCE [LARGE SCALE GENOMIC DNA]</scope>
    <source>
        <strain evidence="4 5">DSM 100528</strain>
    </source>
</reference>
<comment type="similarity">
    <text evidence="1">Belongs to the short-chain dehydrogenases/reductases (SDR) family.</text>
</comment>
<keyword evidence="5" id="KW-1185">Reference proteome</keyword>
<evidence type="ECO:0000256" key="1">
    <source>
        <dbReference type="ARBA" id="ARBA00006484"/>
    </source>
</evidence>
<dbReference type="SUPFAM" id="SSF51735">
    <property type="entry name" value="NAD(P)-binding Rossmann-fold domains"/>
    <property type="match status" value="1"/>
</dbReference>
<dbReference type="Gene3D" id="3.40.50.720">
    <property type="entry name" value="NAD(P)-binding Rossmann-like Domain"/>
    <property type="match status" value="1"/>
</dbReference>
<dbReference type="PROSITE" id="PS51257">
    <property type="entry name" value="PROKAR_LIPOPROTEIN"/>
    <property type="match status" value="1"/>
</dbReference>
<keyword evidence="2" id="KW-0560">Oxidoreductase</keyword>
<dbReference type="AlphaFoldDB" id="A0A5S4GHJ6"/>
<dbReference type="GO" id="GO:0016491">
    <property type="term" value="F:oxidoreductase activity"/>
    <property type="evidence" value="ECO:0007669"/>
    <property type="project" value="UniProtKB-KW"/>
</dbReference>
<dbReference type="PRINTS" id="PR00080">
    <property type="entry name" value="SDRFAMILY"/>
</dbReference>
<evidence type="ECO:0000256" key="2">
    <source>
        <dbReference type="ARBA" id="ARBA00023002"/>
    </source>
</evidence>
<dbReference type="InterPro" id="IPR051122">
    <property type="entry name" value="SDR_DHRS6-like"/>
</dbReference>
<evidence type="ECO:0000259" key="3">
    <source>
        <dbReference type="SMART" id="SM00822"/>
    </source>
</evidence>
<dbReference type="Proteomes" id="UP000306628">
    <property type="component" value="Unassembled WGS sequence"/>
</dbReference>
<name>A0A5S4GHJ6_9ACTN</name>
<dbReference type="InterPro" id="IPR057326">
    <property type="entry name" value="KR_dom"/>
</dbReference>
<dbReference type="PROSITE" id="PS00061">
    <property type="entry name" value="ADH_SHORT"/>
    <property type="match status" value="1"/>
</dbReference>
<dbReference type="EMBL" id="VCKX01000073">
    <property type="protein sequence ID" value="TMR32162.1"/>
    <property type="molecule type" value="Genomic_DNA"/>
</dbReference>
<feature type="domain" description="Ketoreductase" evidence="3">
    <location>
        <begin position="18"/>
        <end position="196"/>
    </location>
</feature>
<dbReference type="PANTHER" id="PTHR43477:SF1">
    <property type="entry name" value="DIHYDROANTICAPSIN 7-DEHYDROGENASE"/>
    <property type="match status" value="1"/>
</dbReference>
<accession>A0A5S4GHJ6</accession>
<proteinExistence type="inferred from homology"/>
<dbReference type="OrthoDB" id="4350228at2"/>
<gene>
    <name evidence="4" type="ORF">ETD85_23645</name>
</gene>
<organism evidence="4 5">
    <name type="scientific">Nonomuraea zeae</name>
    <dbReference type="NCBI Taxonomy" id="1642303"/>
    <lineage>
        <taxon>Bacteria</taxon>
        <taxon>Bacillati</taxon>
        <taxon>Actinomycetota</taxon>
        <taxon>Actinomycetes</taxon>
        <taxon>Streptosporangiales</taxon>
        <taxon>Streptosporangiaceae</taxon>
        <taxon>Nonomuraea</taxon>
    </lineage>
</organism>
<dbReference type="Pfam" id="PF13561">
    <property type="entry name" value="adh_short_C2"/>
    <property type="match status" value="1"/>
</dbReference>
<sequence>MDRGRPSGMAVTIDLTGRTALVTGGAGGLGFACARALADAGADVVLSDLEGPRLTEAAAELGVPARAADLTDPAQAAALAAGPDRIDVLVNCAGIMRTTPLLDIEPAEWLRIVDVNLNATFWLTQAVGRRMAEQGGGSIVTLASVAARSGRPNAAHYSATKTALLSLTKSAAEALAPVRVNAVCPGVFLTNMWDDIISDRDRRFGPDAGHGYLKEVSERSPLRRPGRPAEVASAVLFLASDLASFITGQALNVDGGLEMS</sequence>
<dbReference type="PANTHER" id="PTHR43477">
    <property type="entry name" value="DIHYDROANTICAPSIN 7-DEHYDROGENASE"/>
    <property type="match status" value="1"/>
</dbReference>
<dbReference type="PRINTS" id="PR00081">
    <property type="entry name" value="GDHRDH"/>
</dbReference>
<dbReference type="InterPro" id="IPR020904">
    <property type="entry name" value="Sc_DH/Rdtase_CS"/>
</dbReference>
<dbReference type="InterPro" id="IPR002347">
    <property type="entry name" value="SDR_fam"/>
</dbReference>
<evidence type="ECO:0000313" key="5">
    <source>
        <dbReference type="Proteomes" id="UP000306628"/>
    </source>
</evidence>
<dbReference type="InterPro" id="IPR036291">
    <property type="entry name" value="NAD(P)-bd_dom_sf"/>
</dbReference>
<evidence type="ECO:0000313" key="4">
    <source>
        <dbReference type="EMBL" id="TMR32162.1"/>
    </source>
</evidence>
<dbReference type="SMART" id="SM00822">
    <property type="entry name" value="PKS_KR"/>
    <property type="match status" value="1"/>
</dbReference>